<organism evidence="4 5">
    <name type="scientific">Plutella xylostella</name>
    <name type="common">Diamondback moth</name>
    <name type="synonym">Plutella maculipennis</name>
    <dbReference type="NCBI Taxonomy" id="51655"/>
    <lineage>
        <taxon>Eukaryota</taxon>
        <taxon>Metazoa</taxon>
        <taxon>Ecdysozoa</taxon>
        <taxon>Arthropoda</taxon>
        <taxon>Hexapoda</taxon>
        <taxon>Insecta</taxon>
        <taxon>Pterygota</taxon>
        <taxon>Neoptera</taxon>
        <taxon>Endopterygota</taxon>
        <taxon>Lepidoptera</taxon>
        <taxon>Glossata</taxon>
        <taxon>Ditrysia</taxon>
        <taxon>Yponomeutoidea</taxon>
        <taxon>Plutellidae</taxon>
        <taxon>Plutella</taxon>
    </lineage>
</organism>
<feature type="compositionally biased region" description="Basic residues" evidence="1">
    <location>
        <begin position="138"/>
        <end position="147"/>
    </location>
</feature>
<dbReference type="EMBL" id="CAJHNJ030000692">
    <property type="protein sequence ID" value="CAG9138547.1"/>
    <property type="molecule type" value="Genomic_DNA"/>
</dbReference>
<dbReference type="Proteomes" id="UP000653454">
    <property type="component" value="Unassembled WGS sequence"/>
</dbReference>
<evidence type="ECO:0000313" key="4">
    <source>
        <dbReference type="EMBL" id="CAG9138547.1"/>
    </source>
</evidence>
<keyword evidence="3" id="KW-0732">Signal</keyword>
<feature type="region of interest" description="Disordered" evidence="1">
    <location>
        <begin position="116"/>
        <end position="147"/>
    </location>
</feature>
<sequence length="473" mass="53330">MTPIVFLMMLVVSRAAAEVVELSCSDNATCIDGLAKEFVRSIREQKTVRLFDVLTIEPLQRRQARSSQGLLSRFLSGHAFSFDWNDFQFRLSRPEQRSDAMELEVFESRGARDLAEPVPKKTGTVGTTKDAGEEEKRPKRLKGNRRQRKKVLQALIPMMFGMKSAGTVMFAMAVVTALTLKAFVASKLALMVTVGMALKRLYESYGNGVGLQNHPYLYSQYPIDFPSASSHAYSVSGVSPNFASPEMYNPTALSAHPHAHEMLQQGDASAQQSQQQPTLQLVNNTRATERWDGKSTLQKFLEPIADGIRSIIDPIASVFFDAMPATFRGMSSDVTTATSDEPIESASTLVEEKVKKPREILVPQPRNIAQRKTTNARKRGLRQRPKKYTELKVDLDKLKRNKDFHDYIKTKKYRIPATSNVLWTIARYFRILFGIPGLPPLSADHSMHVPMYQVPMQMQMPQMYQAMQMQQQA</sequence>
<feature type="compositionally biased region" description="Low complexity" evidence="1">
    <location>
        <begin position="120"/>
        <end position="129"/>
    </location>
</feature>
<dbReference type="InterPro" id="IPR012464">
    <property type="entry name" value="DUF1676"/>
</dbReference>
<keyword evidence="2" id="KW-0472">Membrane</keyword>
<dbReference type="GO" id="GO:0016020">
    <property type="term" value="C:membrane"/>
    <property type="evidence" value="ECO:0007669"/>
    <property type="project" value="TreeGrafter"/>
</dbReference>
<accession>A0A8S4GF34</accession>
<feature type="signal peptide" evidence="3">
    <location>
        <begin position="1"/>
        <end position="17"/>
    </location>
</feature>
<feature type="transmembrane region" description="Helical" evidence="2">
    <location>
        <begin position="168"/>
        <end position="190"/>
    </location>
</feature>
<evidence type="ECO:0000256" key="3">
    <source>
        <dbReference type="SAM" id="SignalP"/>
    </source>
</evidence>
<feature type="chain" id="PRO_5035784291" evidence="3">
    <location>
        <begin position="18"/>
        <end position="473"/>
    </location>
</feature>
<name>A0A8S4GF34_PLUXY</name>
<comment type="caution">
    <text evidence="4">The sequence shown here is derived from an EMBL/GenBank/DDBJ whole genome shotgun (WGS) entry which is preliminary data.</text>
</comment>
<proteinExistence type="predicted"/>
<evidence type="ECO:0000256" key="1">
    <source>
        <dbReference type="SAM" id="MobiDB-lite"/>
    </source>
</evidence>
<gene>
    <name evidence="4" type="ORF">PLXY2_LOCUS16794</name>
</gene>
<keyword evidence="2" id="KW-1133">Transmembrane helix</keyword>
<dbReference type="PANTHER" id="PTHR21879">
    <property type="entry name" value="FI03362P-RELATED-RELATED"/>
    <property type="match status" value="1"/>
</dbReference>
<dbReference type="AlphaFoldDB" id="A0A8S4GF34"/>
<protein>
    <submittedName>
        <fullName evidence="4">(diamondback moth) hypothetical protein</fullName>
    </submittedName>
</protein>
<dbReference type="Pfam" id="PF07898">
    <property type="entry name" value="DUF1676"/>
    <property type="match status" value="1"/>
</dbReference>
<evidence type="ECO:0000313" key="5">
    <source>
        <dbReference type="Proteomes" id="UP000653454"/>
    </source>
</evidence>
<keyword evidence="5" id="KW-1185">Reference proteome</keyword>
<keyword evidence="2" id="KW-0812">Transmembrane</keyword>
<dbReference type="PANTHER" id="PTHR21879:SF21">
    <property type="entry name" value="OSIRIS 4, ISOFORM B"/>
    <property type="match status" value="1"/>
</dbReference>
<reference evidence="4" key="1">
    <citation type="submission" date="2020-11" db="EMBL/GenBank/DDBJ databases">
        <authorList>
            <person name="Whiteford S."/>
        </authorList>
    </citation>
    <scope>NUCLEOTIDE SEQUENCE</scope>
</reference>
<evidence type="ECO:0000256" key="2">
    <source>
        <dbReference type="SAM" id="Phobius"/>
    </source>
</evidence>